<feature type="transmembrane region" description="Helical" evidence="1">
    <location>
        <begin position="44"/>
        <end position="64"/>
    </location>
</feature>
<name>A0ABW7F1E2_9BURK</name>
<accession>A0ABW7F1E2</accession>
<keyword evidence="3" id="KW-1185">Reference proteome</keyword>
<keyword evidence="1" id="KW-0812">Transmembrane</keyword>
<feature type="transmembrane region" description="Helical" evidence="1">
    <location>
        <begin position="103"/>
        <end position="122"/>
    </location>
</feature>
<feature type="transmembrane region" description="Helical" evidence="1">
    <location>
        <begin position="6"/>
        <end position="24"/>
    </location>
</feature>
<comment type="caution">
    <text evidence="2">The sequence shown here is derived from an EMBL/GenBank/DDBJ whole genome shotgun (WGS) entry which is preliminary data.</text>
</comment>
<evidence type="ECO:0000256" key="1">
    <source>
        <dbReference type="SAM" id="Phobius"/>
    </source>
</evidence>
<evidence type="ECO:0000313" key="3">
    <source>
        <dbReference type="Proteomes" id="UP001606210"/>
    </source>
</evidence>
<dbReference type="Proteomes" id="UP001606210">
    <property type="component" value="Unassembled WGS sequence"/>
</dbReference>
<organism evidence="2 3">
    <name type="scientific">Pelomonas parva</name>
    <dbReference type="NCBI Taxonomy" id="3299032"/>
    <lineage>
        <taxon>Bacteria</taxon>
        <taxon>Pseudomonadati</taxon>
        <taxon>Pseudomonadota</taxon>
        <taxon>Betaproteobacteria</taxon>
        <taxon>Burkholderiales</taxon>
        <taxon>Sphaerotilaceae</taxon>
        <taxon>Roseateles</taxon>
    </lineage>
</organism>
<keyword evidence="1" id="KW-0472">Membrane</keyword>
<keyword evidence="1" id="KW-1133">Transmembrane helix</keyword>
<protein>
    <submittedName>
        <fullName evidence="2">Uncharacterized protein</fullName>
    </submittedName>
</protein>
<proteinExistence type="predicted"/>
<dbReference type="RefSeq" id="WP_394477385.1">
    <property type="nucleotide sequence ID" value="NZ_JBIGHV010000002.1"/>
</dbReference>
<dbReference type="EMBL" id="JBIGHV010000002">
    <property type="protein sequence ID" value="MFG6429721.1"/>
    <property type="molecule type" value="Genomic_DNA"/>
</dbReference>
<evidence type="ECO:0000313" key="2">
    <source>
        <dbReference type="EMBL" id="MFG6429721.1"/>
    </source>
</evidence>
<reference evidence="2 3" key="1">
    <citation type="submission" date="2024-08" db="EMBL/GenBank/DDBJ databases">
        <authorList>
            <person name="Lu H."/>
        </authorList>
    </citation>
    <scope>NUCLEOTIDE SEQUENCE [LARGE SCALE GENOMIC DNA]</scope>
    <source>
        <strain evidence="2 3">LYH14W</strain>
    </source>
</reference>
<sequence length="130" mass="14760">MFLTLLAVTFVIAVLVAAIVAWLFSKPIKGILKRIIADDISGAWNRYIIFAIFVVGISSGTRIWQLERYVTPEATDKPGRLLTLTTERWVLELYRTVIESLQGIAWMLLVFFLVALVAYVIVRAFELKRG</sequence>
<gene>
    <name evidence="2" type="ORF">ACG00Y_07350</name>
</gene>